<evidence type="ECO:0000256" key="1">
    <source>
        <dbReference type="ARBA" id="ARBA00004651"/>
    </source>
</evidence>
<feature type="transmembrane region" description="Helical" evidence="8">
    <location>
        <begin position="420"/>
        <end position="441"/>
    </location>
</feature>
<evidence type="ECO:0000313" key="11">
    <source>
        <dbReference type="Proteomes" id="UP000011666"/>
    </source>
</evidence>
<dbReference type="eggNOG" id="COG1511">
    <property type="taxonomic scope" value="Bacteria"/>
</dbReference>
<evidence type="ECO:0000256" key="3">
    <source>
        <dbReference type="ARBA" id="ARBA00022475"/>
    </source>
</evidence>
<feature type="transmembrane region" description="Helical" evidence="8">
    <location>
        <begin position="245"/>
        <end position="267"/>
    </location>
</feature>
<keyword evidence="3" id="KW-1003">Cell membrane</keyword>
<sequence>MPVSGESTAGAEQTPPEEDEEEAAGTIAAVIGSPRFWLAPLVLVLILMSLMAALYMGAVASPRENLHDFPIALVNADRGAEVDNPDGNGSTEQNFGDQVAAGIIDAARPNGFDVHRSDRTTALNELNAGKVYGVIVIGPNFSEHAVSLGRAAVLQAKPDAPSIDVFINRGSGTFASSVTTTFAQEIDKQVNSQFGERLTATVRQQLARADVPFSGAAQLALANPVNVAVVEPTPLPDGAGNGLSAFYFTLLLVLAGFTGAMMVSVIVDGFLGQTPVEYGPFYSLRKRLAISRWGTLAAKWTILLLVALLQSALFIAVCTAVGTSLPNSFLLWAFSVLVIFAVGVTASSVLAIFGNPGLLVNLIFFVILGLPSSGGTIPLEASPRLFSWIAAFEPMHVVYLGVRSILYFDADPGSGLARSIVQTLLGLILGALLGLAVTKLYDRKGWHRYPGGMTLPPRLAAAAGL</sequence>
<feature type="transmembrane region" description="Helical" evidence="8">
    <location>
        <begin position="36"/>
        <end position="56"/>
    </location>
</feature>
<organism evidence="10 11">
    <name type="scientific">Gordonia soli NBRC 108243</name>
    <dbReference type="NCBI Taxonomy" id="1223545"/>
    <lineage>
        <taxon>Bacteria</taxon>
        <taxon>Bacillati</taxon>
        <taxon>Actinomycetota</taxon>
        <taxon>Actinomycetes</taxon>
        <taxon>Mycobacteriales</taxon>
        <taxon>Gordoniaceae</taxon>
        <taxon>Gordonia</taxon>
    </lineage>
</organism>
<keyword evidence="5 8" id="KW-1133">Transmembrane helix</keyword>
<feature type="transmembrane region" description="Helical" evidence="8">
    <location>
        <begin position="329"/>
        <end position="353"/>
    </location>
</feature>
<feature type="domain" description="DUF3533" evidence="9">
    <location>
        <begin position="42"/>
        <end position="410"/>
    </location>
</feature>
<dbReference type="GO" id="GO:0005886">
    <property type="term" value="C:plasma membrane"/>
    <property type="evidence" value="ECO:0007669"/>
    <property type="project" value="UniProtKB-SubCell"/>
</dbReference>
<feature type="region of interest" description="Disordered" evidence="7">
    <location>
        <begin position="1"/>
        <end position="24"/>
    </location>
</feature>
<proteinExistence type="inferred from homology"/>
<comment type="caution">
    <text evidence="10">The sequence shown here is derived from an EMBL/GenBank/DDBJ whole genome shotgun (WGS) entry which is preliminary data.</text>
</comment>
<evidence type="ECO:0000256" key="4">
    <source>
        <dbReference type="ARBA" id="ARBA00022692"/>
    </source>
</evidence>
<evidence type="ECO:0000256" key="6">
    <source>
        <dbReference type="ARBA" id="ARBA00023136"/>
    </source>
</evidence>
<dbReference type="AlphaFoldDB" id="M0QM94"/>
<comment type="similarity">
    <text evidence="2">Belongs to the ABC-2 integral membrane protein family.</text>
</comment>
<protein>
    <recommendedName>
        <fullName evidence="9">DUF3533 domain-containing protein</fullName>
    </recommendedName>
</protein>
<dbReference type="Proteomes" id="UP000011666">
    <property type="component" value="Unassembled WGS sequence"/>
</dbReference>
<dbReference type="EMBL" id="BANX01000024">
    <property type="protein sequence ID" value="GAC69391.1"/>
    <property type="molecule type" value="Genomic_DNA"/>
</dbReference>
<evidence type="ECO:0000259" key="9">
    <source>
        <dbReference type="Pfam" id="PF12051"/>
    </source>
</evidence>
<dbReference type="Gene3D" id="3.40.1710.10">
    <property type="entry name" value="abc type-2 transporter like domain"/>
    <property type="match status" value="1"/>
</dbReference>
<dbReference type="InterPro" id="IPR022703">
    <property type="entry name" value="DUF3533"/>
</dbReference>
<evidence type="ECO:0000256" key="5">
    <source>
        <dbReference type="ARBA" id="ARBA00022989"/>
    </source>
</evidence>
<keyword evidence="4 8" id="KW-0812">Transmembrane</keyword>
<evidence type="ECO:0000313" key="10">
    <source>
        <dbReference type="EMBL" id="GAC69391.1"/>
    </source>
</evidence>
<evidence type="ECO:0000256" key="2">
    <source>
        <dbReference type="ARBA" id="ARBA00007783"/>
    </source>
</evidence>
<comment type="subcellular location">
    <subcellularLocation>
        <location evidence="1">Cell membrane</location>
        <topology evidence="1">Multi-pass membrane protein</topology>
    </subcellularLocation>
</comment>
<dbReference type="PANTHER" id="PTHR43077">
    <property type="entry name" value="TRANSPORT PERMEASE YVFS-RELATED"/>
    <property type="match status" value="1"/>
</dbReference>
<gene>
    <name evidence="10" type="ORF">GS4_24_00370</name>
</gene>
<accession>M0QM94</accession>
<feature type="transmembrane region" description="Helical" evidence="8">
    <location>
        <begin position="359"/>
        <end position="379"/>
    </location>
</feature>
<reference evidence="10 11" key="1">
    <citation type="submission" date="2013-01" db="EMBL/GenBank/DDBJ databases">
        <title>Whole genome shotgun sequence of Gordonia soli NBRC 108243.</title>
        <authorList>
            <person name="Isaki-Nakamura S."/>
            <person name="Hosoyama A."/>
            <person name="Tsuchikane K."/>
            <person name="Ando Y."/>
            <person name="Baba S."/>
            <person name="Ohji S."/>
            <person name="Hamada M."/>
            <person name="Tamura T."/>
            <person name="Yamazoe A."/>
            <person name="Yamazaki S."/>
            <person name="Fujita N."/>
        </authorList>
    </citation>
    <scope>NUCLEOTIDE SEQUENCE [LARGE SCALE GENOMIC DNA]</scope>
    <source>
        <strain evidence="10 11">NBRC 108243</strain>
    </source>
</reference>
<dbReference type="STRING" id="1223545.GS4_24_00370"/>
<keyword evidence="6 8" id="KW-0472">Membrane</keyword>
<name>M0QM94_9ACTN</name>
<keyword evidence="11" id="KW-1185">Reference proteome</keyword>
<dbReference type="PANTHER" id="PTHR43077:SF8">
    <property type="entry name" value="DOXORUBICIN RESISTANCE ABC TRANSPORTER PERMEASE PROTEIN DRRB"/>
    <property type="match status" value="1"/>
</dbReference>
<dbReference type="InterPro" id="IPR051328">
    <property type="entry name" value="T7SS_ABC-Transporter"/>
</dbReference>
<evidence type="ECO:0000256" key="8">
    <source>
        <dbReference type="SAM" id="Phobius"/>
    </source>
</evidence>
<feature type="transmembrane region" description="Helical" evidence="8">
    <location>
        <begin position="300"/>
        <end position="322"/>
    </location>
</feature>
<dbReference type="Pfam" id="PF12051">
    <property type="entry name" value="DUF3533"/>
    <property type="match status" value="1"/>
</dbReference>
<evidence type="ECO:0000256" key="7">
    <source>
        <dbReference type="SAM" id="MobiDB-lite"/>
    </source>
</evidence>